<dbReference type="EMBL" id="HBUE01091829">
    <property type="protein sequence ID" value="CAG6481938.1"/>
    <property type="molecule type" value="Transcribed_RNA"/>
</dbReference>
<keyword evidence="2" id="KW-0012">Acyltransferase</keyword>
<organism evidence="5">
    <name type="scientific">Culex pipiens</name>
    <name type="common">House mosquito</name>
    <dbReference type="NCBI Taxonomy" id="7175"/>
    <lineage>
        <taxon>Eukaryota</taxon>
        <taxon>Metazoa</taxon>
        <taxon>Ecdysozoa</taxon>
        <taxon>Arthropoda</taxon>
        <taxon>Hexapoda</taxon>
        <taxon>Insecta</taxon>
        <taxon>Pterygota</taxon>
        <taxon>Neoptera</taxon>
        <taxon>Endopterygota</taxon>
        <taxon>Diptera</taxon>
        <taxon>Nematocera</taxon>
        <taxon>Culicoidea</taxon>
        <taxon>Culicidae</taxon>
        <taxon>Culicinae</taxon>
        <taxon>Culicini</taxon>
        <taxon>Culex</taxon>
        <taxon>Culex</taxon>
    </lineage>
</organism>
<dbReference type="GO" id="GO:0004758">
    <property type="term" value="F:serine C-palmitoyltransferase activity"/>
    <property type="evidence" value="ECO:0007669"/>
    <property type="project" value="TreeGrafter"/>
</dbReference>
<dbReference type="Gene3D" id="3.40.640.10">
    <property type="entry name" value="Type I PLP-dependent aspartate aminotransferase-like (Major domain)"/>
    <property type="match status" value="1"/>
</dbReference>
<protein>
    <submittedName>
        <fullName evidence="5">Serine palmitoyltransferase 2</fullName>
    </submittedName>
</protein>
<evidence type="ECO:0000256" key="4">
    <source>
        <dbReference type="SAM" id="Phobius"/>
    </source>
</evidence>
<dbReference type="GO" id="GO:0046513">
    <property type="term" value="P:ceramide biosynthetic process"/>
    <property type="evidence" value="ECO:0007669"/>
    <property type="project" value="TreeGrafter"/>
</dbReference>
<keyword evidence="4" id="KW-0812">Transmembrane</keyword>
<dbReference type="EMBL" id="HBUE01091827">
    <property type="protein sequence ID" value="CAG6481936.1"/>
    <property type="molecule type" value="Transcribed_RNA"/>
</dbReference>
<feature type="compositionally biased region" description="Low complexity" evidence="3">
    <location>
        <begin position="58"/>
        <end position="67"/>
    </location>
</feature>
<evidence type="ECO:0000256" key="2">
    <source>
        <dbReference type="ARBA" id="ARBA00023315"/>
    </source>
</evidence>
<dbReference type="GO" id="GO:0046512">
    <property type="term" value="P:sphingosine biosynthetic process"/>
    <property type="evidence" value="ECO:0007669"/>
    <property type="project" value="TreeGrafter"/>
</dbReference>
<dbReference type="InterPro" id="IPR015422">
    <property type="entry name" value="PyrdxlP-dep_Trfase_small"/>
</dbReference>
<evidence type="ECO:0000256" key="1">
    <source>
        <dbReference type="ARBA" id="ARBA00022679"/>
    </source>
</evidence>
<keyword evidence="4" id="KW-0472">Membrane</keyword>
<name>A0A8D8BWI9_CULPI</name>
<dbReference type="PANTHER" id="PTHR13693">
    <property type="entry name" value="CLASS II AMINOTRANSFERASE/8-AMINO-7-OXONONANOATE SYNTHASE"/>
    <property type="match status" value="1"/>
</dbReference>
<accession>A0A8D8BWI9</accession>
<feature type="region of interest" description="Disordered" evidence="3">
    <location>
        <begin position="1"/>
        <end position="76"/>
    </location>
</feature>
<feature type="transmembrane region" description="Helical" evidence="4">
    <location>
        <begin position="84"/>
        <end position="105"/>
    </location>
</feature>
<dbReference type="GO" id="GO:0017059">
    <property type="term" value="C:serine palmitoyltransferase complex"/>
    <property type="evidence" value="ECO:0007669"/>
    <property type="project" value="TreeGrafter"/>
</dbReference>
<dbReference type="PANTHER" id="PTHR13693:SF3">
    <property type="entry name" value="LD36009P"/>
    <property type="match status" value="1"/>
</dbReference>
<proteinExistence type="predicted"/>
<dbReference type="InterPro" id="IPR050087">
    <property type="entry name" value="AON_synthase_class-II"/>
</dbReference>
<dbReference type="InterPro" id="IPR015421">
    <property type="entry name" value="PyrdxlP-dep_Trfase_major"/>
</dbReference>
<dbReference type="Gene3D" id="3.90.1150.10">
    <property type="entry name" value="Aspartate Aminotransferase, domain 1"/>
    <property type="match status" value="1"/>
</dbReference>
<dbReference type="GO" id="GO:0016020">
    <property type="term" value="C:membrane"/>
    <property type="evidence" value="ECO:0007669"/>
    <property type="project" value="GOC"/>
</dbReference>
<reference evidence="5" key="1">
    <citation type="submission" date="2021-05" db="EMBL/GenBank/DDBJ databases">
        <authorList>
            <person name="Alioto T."/>
            <person name="Alioto T."/>
            <person name="Gomez Garrido J."/>
        </authorList>
    </citation>
    <scope>NUCLEOTIDE SEQUENCE</scope>
</reference>
<dbReference type="AlphaFoldDB" id="A0A8D8BWI9"/>
<feature type="compositionally biased region" description="Polar residues" evidence="3">
    <location>
        <begin position="10"/>
        <end position="22"/>
    </location>
</feature>
<sequence>MSKLKENGHALQNGTTKTVTTNGHHHHANGVRSRVVLGGEKKANGTKISNGFSNHRMSSSPVSSPPVQKYDHRQEAQKSSYEQVPLHTACFTYLGFYLLMILGYINQLFFTPKVATEKHRDGYVPLYDAFEKFYMRYVYRRVKDCWNRPICSVPGAEVTLKERITKDYGWSFEFTGTETRCLNLGSYNYLGFAQNEGPCAREAEESIKSYGLAACSSRREIGNVCYTKRGSILRGVCHATSFQLTFNKKKRPYQPA</sequence>
<evidence type="ECO:0000313" key="5">
    <source>
        <dbReference type="EMBL" id="CAG6481938.1"/>
    </source>
</evidence>
<keyword evidence="1 5" id="KW-0808">Transferase</keyword>
<feature type="compositionally biased region" description="Polar residues" evidence="3">
    <location>
        <begin position="46"/>
        <end position="57"/>
    </location>
</feature>
<evidence type="ECO:0000256" key="3">
    <source>
        <dbReference type="SAM" id="MobiDB-lite"/>
    </source>
</evidence>
<keyword evidence="4" id="KW-1133">Transmembrane helix</keyword>